<dbReference type="Pfam" id="PF05065">
    <property type="entry name" value="Phage_capsid"/>
    <property type="match status" value="1"/>
</dbReference>
<sequence length="131" mass="14238">MDANTIDYESIGQGIKAIRNNNGRANGLVLNSNDSMDMELLTDTTGQFIQAPSFMQNLNTYNVAGGLEENQALVGDLGTIAWGVLPEGGLQIDIDKSGDAFNRGQIKNRARINSDFALTNPKFIAYIRPTE</sequence>
<gene>
    <name evidence="2" type="ORF">LRS37_02950</name>
</gene>
<protein>
    <submittedName>
        <fullName evidence="2">Phage major capsid protein</fullName>
    </submittedName>
</protein>
<dbReference type="EMBL" id="JAJODE010000005">
    <property type="protein sequence ID" value="MCD4837855.1"/>
    <property type="molecule type" value="Genomic_DNA"/>
</dbReference>
<dbReference type="Gene3D" id="3.30.2400.10">
    <property type="entry name" value="Major capsid protein gp5"/>
    <property type="match status" value="1"/>
</dbReference>
<proteinExistence type="predicted"/>
<organism evidence="2 3">
    <name type="scientific">Neobacillus sedimentimangrovi</name>
    <dbReference type="NCBI Taxonomy" id="2699460"/>
    <lineage>
        <taxon>Bacteria</taxon>
        <taxon>Bacillati</taxon>
        <taxon>Bacillota</taxon>
        <taxon>Bacilli</taxon>
        <taxon>Bacillales</taxon>
        <taxon>Bacillaceae</taxon>
        <taxon>Neobacillus</taxon>
    </lineage>
</organism>
<accession>A0ABS8QF66</accession>
<dbReference type="InterPro" id="IPR054612">
    <property type="entry name" value="Phage_capsid-like_C"/>
</dbReference>
<feature type="domain" description="Phage capsid-like C-terminal" evidence="1">
    <location>
        <begin position="5"/>
        <end position="127"/>
    </location>
</feature>
<name>A0ABS8QF66_9BACI</name>
<evidence type="ECO:0000313" key="2">
    <source>
        <dbReference type="EMBL" id="MCD4837855.1"/>
    </source>
</evidence>
<evidence type="ECO:0000313" key="3">
    <source>
        <dbReference type="Proteomes" id="UP001162836"/>
    </source>
</evidence>
<dbReference type="SUPFAM" id="SSF56563">
    <property type="entry name" value="Major capsid protein gp5"/>
    <property type="match status" value="1"/>
</dbReference>
<reference evidence="2 3" key="1">
    <citation type="journal article" date="2023" name="Antonie Van Leeuwenhoek">
        <title>Unveiling the genomic potential of a novel thermostable glycoside hydrolases producing Neobacillus sedimentimangrovi UE25.</title>
        <authorList>
            <person name="Ejaz U."/>
            <person name="Saleem F."/>
            <person name="Rashid R."/>
            <person name="Hasan K.A."/>
            <person name="Syed M.N."/>
            <person name="Sohail M."/>
        </authorList>
    </citation>
    <scope>NUCLEOTIDE SEQUENCE [LARGE SCALE GENOMIC DNA]</scope>
    <source>
        <strain evidence="2 3">UE25</strain>
    </source>
</reference>
<keyword evidence="3" id="KW-1185">Reference proteome</keyword>
<dbReference type="Gene3D" id="3.30.2320.10">
    <property type="entry name" value="hypothetical protein PF0899 domain"/>
    <property type="match status" value="1"/>
</dbReference>
<dbReference type="Proteomes" id="UP001162836">
    <property type="component" value="Unassembled WGS sequence"/>
</dbReference>
<comment type="caution">
    <text evidence="2">The sequence shown here is derived from an EMBL/GenBank/DDBJ whole genome shotgun (WGS) entry which is preliminary data.</text>
</comment>
<evidence type="ECO:0000259" key="1">
    <source>
        <dbReference type="Pfam" id="PF05065"/>
    </source>
</evidence>